<feature type="transmembrane region" description="Helical" evidence="1">
    <location>
        <begin position="204"/>
        <end position="222"/>
    </location>
</feature>
<feature type="transmembrane region" description="Helical" evidence="1">
    <location>
        <begin position="77"/>
        <end position="99"/>
    </location>
</feature>
<dbReference type="CDD" id="cd03392">
    <property type="entry name" value="PAP2_like_2"/>
    <property type="match status" value="1"/>
</dbReference>
<feature type="transmembrane region" description="Helical" evidence="1">
    <location>
        <begin position="178"/>
        <end position="198"/>
    </location>
</feature>
<evidence type="ECO:0000313" key="4">
    <source>
        <dbReference type="Proteomes" id="UP000002257"/>
    </source>
</evidence>
<feature type="transmembrane region" description="Helical" evidence="1">
    <location>
        <begin position="20"/>
        <end position="36"/>
    </location>
</feature>
<dbReference type="SUPFAM" id="SSF48317">
    <property type="entry name" value="Acid phosphatase/Vanadium-dependent haloperoxidase"/>
    <property type="match status" value="1"/>
</dbReference>
<dbReference type="AlphaFoldDB" id="B8EIE5"/>
<feature type="transmembrane region" description="Helical" evidence="1">
    <location>
        <begin position="106"/>
        <end position="127"/>
    </location>
</feature>
<protein>
    <submittedName>
        <fullName evidence="3">Phosphoesterase PA-phosphatase related</fullName>
    </submittedName>
</protein>
<dbReference type="HOGENOM" id="CLU_072573_3_0_5"/>
<feature type="domain" description="Phosphatidic acid phosphatase type 2/haloperoxidase" evidence="2">
    <location>
        <begin position="105"/>
        <end position="219"/>
    </location>
</feature>
<keyword evidence="1" id="KW-0812">Transmembrane</keyword>
<dbReference type="KEGG" id="msl:Msil_2334"/>
<dbReference type="EMBL" id="CP001280">
    <property type="protein sequence ID" value="ACK51264.1"/>
    <property type="molecule type" value="Genomic_DNA"/>
</dbReference>
<dbReference type="Proteomes" id="UP000002257">
    <property type="component" value="Chromosome"/>
</dbReference>
<dbReference type="Gene3D" id="1.20.144.10">
    <property type="entry name" value="Phosphatidic acid phosphatase type 2/haloperoxidase"/>
    <property type="match status" value="2"/>
</dbReference>
<evidence type="ECO:0000259" key="2">
    <source>
        <dbReference type="SMART" id="SM00014"/>
    </source>
</evidence>
<dbReference type="InterPro" id="IPR000326">
    <property type="entry name" value="PAP2/HPO"/>
</dbReference>
<dbReference type="PANTHER" id="PTHR14969">
    <property type="entry name" value="SPHINGOSINE-1-PHOSPHATE PHOSPHOHYDROLASE"/>
    <property type="match status" value="1"/>
</dbReference>
<dbReference type="OrthoDB" id="9801622at2"/>
<dbReference type="Pfam" id="PF01569">
    <property type="entry name" value="PAP2"/>
    <property type="match status" value="1"/>
</dbReference>
<keyword evidence="1" id="KW-1133">Transmembrane helix</keyword>
<evidence type="ECO:0000313" key="3">
    <source>
        <dbReference type="EMBL" id="ACK51264.1"/>
    </source>
</evidence>
<keyword evidence="4" id="KW-1185">Reference proteome</keyword>
<keyword evidence="1" id="KW-0472">Membrane</keyword>
<accession>B8EIE5</accession>
<dbReference type="SMART" id="SM00014">
    <property type="entry name" value="acidPPc"/>
    <property type="match status" value="1"/>
</dbReference>
<evidence type="ECO:0000256" key="1">
    <source>
        <dbReference type="SAM" id="Phobius"/>
    </source>
</evidence>
<dbReference type="PANTHER" id="PTHR14969:SF13">
    <property type="entry name" value="AT30094P"/>
    <property type="match status" value="1"/>
</dbReference>
<organism evidence="3 4">
    <name type="scientific">Methylocella silvestris (strain DSM 15510 / CIP 108128 / LMG 27833 / NCIMB 13906 / BL2)</name>
    <dbReference type="NCBI Taxonomy" id="395965"/>
    <lineage>
        <taxon>Bacteria</taxon>
        <taxon>Pseudomonadati</taxon>
        <taxon>Pseudomonadota</taxon>
        <taxon>Alphaproteobacteria</taxon>
        <taxon>Hyphomicrobiales</taxon>
        <taxon>Beijerinckiaceae</taxon>
        <taxon>Methylocella</taxon>
    </lineage>
</organism>
<feature type="transmembrane region" description="Helical" evidence="1">
    <location>
        <begin position="147"/>
        <end position="166"/>
    </location>
</feature>
<reference evidence="3 4" key="1">
    <citation type="journal article" date="2010" name="J. Bacteriol.">
        <title>Complete genome sequence of the aerobic facultative methanotroph Methylocella silvestris BL2.</title>
        <authorList>
            <person name="Chen Y."/>
            <person name="Crombie A."/>
            <person name="Rahman M.T."/>
            <person name="Dedysh S.N."/>
            <person name="Liesack W."/>
            <person name="Stott M.B."/>
            <person name="Alam M."/>
            <person name="Theisen A.R."/>
            <person name="Murrell J.C."/>
            <person name="Dunfield P.F."/>
        </authorList>
    </citation>
    <scope>NUCLEOTIDE SEQUENCE [LARGE SCALE GENOMIC DNA]</scope>
    <source>
        <strain evidence="4">DSM 15510 / CIP 108128 / LMG 27833 / NCIMB 13906 / BL2</strain>
    </source>
</reference>
<sequence>MKPSLQTIRSAIERSGFQPLVALFLISALIAFALIVDEVLEGGTDATDRALLLAFRTPADPAIPIGPPWLLQSAIDISALGGFTVIWLMTAAASGFLILAKRWRALVILVAAIGGASALNALIKLSFHRTRPDIVPHLTQSWSASFPSGHAMISAAAYLTIAAIVAETQTSKAVRFYLVSLAVLMTVAIGVSRIFLGVHWPSDIIAGWAAGAAFALCFWTIARKAAPETRQAQEALRDKGDG</sequence>
<dbReference type="InterPro" id="IPR036938">
    <property type="entry name" value="PAP2/HPO_sf"/>
</dbReference>
<dbReference type="eggNOG" id="COG0671">
    <property type="taxonomic scope" value="Bacteria"/>
</dbReference>
<proteinExistence type="predicted"/>
<dbReference type="STRING" id="395965.Msil_2334"/>
<dbReference type="RefSeq" id="WP_012591333.1">
    <property type="nucleotide sequence ID" value="NC_011666.1"/>
</dbReference>
<gene>
    <name evidence="3" type="ordered locus">Msil_2334</name>
</gene>
<name>B8EIE5_METSB</name>